<feature type="compositionally biased region" description="Basic and acidic residues" evidence="4">
    <location>
        <begin position="377"/>
        <end position="387"/>
    </location>
</feature>
<feature type="region of interest" description="Disordered" evidence="4">
    <location>
        <begin position="225"/>
        <end position="450"/>
    </location>
</feature>
<dbReference type="Pfam" id="PF19236">
    <property type="entry name" value="ADAMTS_CR_3"/>
    <property type="match status" value="1"/>
</dbReference>
<evidence type="ECO:0000256" key="4">
    <source>
        <dbReference type="SAM" id="MobiDB-lite"/>
    </source>
</evidence>
<keyword evidence="3" id="KW-1015">Disulfide bond</keyword>
<dbReference type="InterPro" id="IPR010294">
    <property type="entry name" value="ADAMTS_spacer1"/>
</dbReference>
<accession>A0AAD9P7F4</accession>
<dbReference type="Gene3D" id="2.40.50.120">
    <property type="match status" value="1"/>
</dbReference>
<reference evidence="6" key="1">
    <citation type="journal article" date="2023" name="Mol. Biol. Evol.">
        <title>Third-Generation Sequencing Reveals the Adaptive Role of the Epigenome in Three Deep-Sea Polychaetes.</title>
        <authorList>
            <person name="Perez M."/>
            <person name="Aroh O."/>
            <person name="Sun Y."/>
            <person name="Lan Y."/>
            <person name="Juniper S.K."/>
            <person name="Young C.R."/>
            <person name="Angers B."/>
            <person name="Qian P.Y."/>
        </authorList>
    </citation>
    <scope>NUCLEOTIDE SEQUENCE</scope>
    <source>
        <strain evidence="6">R07B-5</strain>
    </source>
</reference>
<feature type="compositionally biased region" description="Polar residues" evidence="4">
    <location>
        <begin position="501"/>
        <end position="513"/>
    </location>
</feature>
<feature type="domain" description="NTR" evidence="5">
    <location>
        <begin position="649"/>
        <end position="775"/>
    </location>
</feature>
<comment type="caution">
    <text evidence="6">The sequence shown here is derived from an EMBL/GenBank/DDBJ whole genome shotgun (WGS) entry which is preliminary data.</text>
</comment>
<dbReference type="GO" id="GO:0030198">
    <property type="term" value="P:extracellular matrix organization"/>
    <property type="evidence" value="ECO:0007669"/>
    <property type="project" value="TreeGrafter"/>
</dbReference>
<dbReference type="GO" id="GO:0004222">
    <property type="term" value="F:metalloendopeptidase activity"/>
    <property type="evidence" value="ECO:0007669"/>
    <property type="project" value="TreeGrafter"/>
</dbReference>
<dbReference type="GO" id="GO:0005576">
    <property type="term" value="C:extracellular region"/>
    <property type="evidence" value="ECO:0007669"/>
    <property type="project" value="UniProtKB-SubCell"/>
</dbReference>
<proteinExistence type="predicted"/>
<dbReference type="Gene3D" id="2.60.120.830">
    <property type="match status" value="1"/>
</dbReference>
<protein>
    <recommendedName>
        <fullName evidence="5">NTR domain-containing protein</fullName>
    </recommendedName>
</protein>
<evidence type="ECO:0000313" key="6">
    <source>
        <dbReference type="EMBL" id="KAK2189571.1"/>
    </source>
</evidence>
<feature type="compositionally biased region" description="Basic residues" evidence="4">
    <location>
        <begin position="236"/>
        <end position="246"/>
    </location>
</feature>
<keyword evidence="2" id="KW-0964">Secreted</keyword>
<organism evidence="6 7">
    <name type="scientific">Ridgeia piscesae</name>
    <name type="common">Tubeworm</name>
    <dbReference type="NCBI Taxonomy" id="27915"/>
    <lineage>
        <taxon>Eukaryota</taxon>
        <taxon>Metazoa</taxon>
        <taxon>Spiralia</taxon>
        <taxon>Lophotrochozoa</taxon>
        <taxon>Annelida</taxon>
        <taxon>Polychaeta</taxon>
        <taxon>Sedentaria</taxon>
        <taxon>Canalipalpata</taxon>
        <taxon>Sabellida</taxon>
        <taxon>Siboglinidae</taxon>
        <taxon>Ridgeia</taxon>
    </lineage>
</organism>
<name>A0AAD9P7F4_RIDPI</name>
<feature type="compositionally biased region" description="Low complexity" evidence="4">
    <location>
        <begin position="608"/>
        <end position="619"/>
    </location>
</feature>
<dbReference type="AlphaFoldDB" id="A0AAD9P7F4"/>
<dbReference type="Pfam" id="PF01759">
    <property type="entry name" value="NTR"/>
    <property type="match status" value="1"/>
</dbReference>
<dbReference type="Pfam" id="PF05986">
    <property type="entry name" value="ADAMTS_spacer1"/>
    <property type="match status" value="1"/>
</dbReference>
<dbReference type="GO" id="GO:0006508">
    <property type="term" value="P:proteolysis"/>
    <property type="evidence" value="ECO:0007669"/>
    <property type="project" value="TreeGrafter"/>
</dbReference>
<dbReference type="Proteomes" id="UP001209878">
    <property type="component" value="Unassembled WGS sequence"/>
</dbReference>
<evidence type="ECO:0000256" key="1">
    <source>
        <dbReference type="ARBA" id="ARBA00004613"/>
    </source>
</evidence>
<dbReference type="PANTHER" id="PTHR13723:SF317">
    <property type="entry name" value="ADAMTS_ADAMTS-LIKE SPACER 1 DOMAIN-CONTAINING PROTEIN"/>
    <property type="match status" value="1"/>
</dbReference>
<feature type="compositionally biased region" description="Polar residues" evidence="4">
    <location>
        <begin position="349"/>
        <end position="366"/>
    </location>
</feature>
<dbReference type="PANTHER" id="PTHR13723">
    <property type="entry name" value="ADAMTS A DISINTEGRIN AND METALLOPROTEASE WITH THROMBOSPONDIN MOTIFS PROTEASE"/>
    <property type="match status" value="1"/>
</dbReference>
<evidence type="ECO:0000259" key="5">
    <source>
        <dbReference type="PROSITE" id="PS50189"/>
    </source>
</evidence>
<feature type="compositionally biased region" description="Basic residues" evidence="4">
    <location>
        <begin position="646"/>
        <end position="663"/>
    </location>
</feature>
<dbReference type="InterPro" id="IPR001134">
    <property type="entry name" value="Netrin_domain"/>
</dbReference>
<feature type="compositionally biased region" description="Basic and acidic residues" evidence="4">
    <location>
        <begin position="400"/>
        <end position="413"/>
    </location>
</feature>
<evidence type="ECO:0000313" key="7">
    <source>
        <dbReference type="Proteomes" id="UP001209878"/>
    </source>
</evidence>
<dbReference type="EMBL" id="JAODUO010000102">
    <property type="protein sequence ID" value="KAK2189571.1"/>
    <property type="molecule type" value="Genomic_DNA"/>
</dbReference>
<dbReference type="PROSITE" id="PS50189">
    <property type="entry name" value="NTR"/>
    <property type="match status" value="1"/>
</dbReference>
<feature type="region of interest" description="Disordered" evidence="4">
    <location>
        <begin position="469"/>
        <end position="663"/>
    </location>
</feature>
<gene>
    <name evidence="6" type="ORF">NP493_102g02002</name>
</gene>
<dbReference type="SUPFAM" id="SSF50242">
    <property type="entry name" value="TIMP-like"/>
    <property type="match status" value="1"/>
</dbReference>
<sequence length="779" mass="88346">MTADSRDVSDTRRESCVCDADRCASPVVVLLQECAAGDTDPRAYQCTLRDDQPVQGKTYEWAPYDGGCDGRVGSNAVHDKCHVCGGRNVTCLHYKAAYLVTTPETGYGYTKVATIPKGACHVTFRDNSTNYLALQDASGRYVINGDWKISYTGNYSAGGVQFVYDRDGTKETLRAAGPLTENVTLVLMFRQQNPGVYFEYYITRNQTINETSAANITITPLRRHIRHRYSGASRRTLQKPRRHRGRTPVGRDDNRNPRRKDKTGGQTVPLYPGTQRGRSRGGYPVVSPDGSFQPRQVRPNASPSDYRKTPNTHPPIRGAEREHYPSTYAEGGNRDMPPTGSRNARPGSSGESYSTRPVPSGSQRNYVSPIPPQLPDRYGRLPNDPRTKGVRVYVVGGEHPASRGEHPVSRERLPQPGLPRPGVYPRRKRVYSGNGQTYPRPDGRSGEVSSSWATRADMSVNQAYWSQFNIGRGRRTNPARTHPKQDSWGNTQKTDDGTRRPANSNGYNGKTSHTGGGYDRRERVTYPAPNRPDGRDVTPAYTVRPWPSRSHQPPDPRTQRHTVRPPFALPPYAGPHSPRQYPQHPRSPQRSTPWTYPRVPATPRPYSTQTTTRQHPTRPAVTRPYPQRPFTQQPTPAPSERDRRRNSGKAWKKAKKSRTNATWKRPRTYRPVVRAYIVGLEYIDNETRYEMRIAHSYKNTLALFNQEFVWAPDRCHCPRLKVDGEYIVMGRLVSDSLTRESRLQIDRNTFVRRFNRTNHRRLTKLQSRPPTKLNCKKFT</sequence>
<comment type="subcellular location">
    <subcellularLocation>
        <location evidence="1">Secreted</location>
    </subcellularLocation>
</comment>
<keyword evidence="7" id="KW-1185">Reference proteome</keyword>
<dbReference type="InterPro" id="IPR008993">
    <property type="entry name" value="TIMP-like_OB-fold"/>
</dbReference>
<evidence type="ECO:0000256" key="2">
    <source>
        <dbReference type="ARBA" id="ARBA00022525"/>
    </source>
</evidence>
<dbReference type="InterPro" id="IPR050439">
    <property type="entry name" value="ADAMTS_ADAMTS-like"/>
</dbReference>
<dbReference type="InterPro" id="IPR018933">
    <property type="entry name" value="Netrin_module_non-TIMP"/>
</dbReference>
<dbReference type="InterPro" id="IPR045371">
    <property type="entry name" value="ADAMTS_CR_3"/>
</dbReference>
<dbReference type="GO" id="GO:0031012">
    <property type="term" value="C:extracellular matrix"/>
    <property type="evidence" value="ECO:0007669"/>
    <property type="project" value="TreeGrafter"/>
</dbReference>
<evidence type="ECO:0000256" key="3">
    <source>
        <dbReference type="ARBA" id="ARBA00023157"/>
    </source>
</evidence>